<protein>
    <submittedName>
        <fullName evidence="1">TIGR00282 family metallophosphoesterase</fullName>
    </submittedName>
</protein>
<dbReference type="SUPFAM" id="SSF56300">
    <property type="entry name" value="Metallo-dependent phosphatases"/>
    <property type="match status" value="1"/>
</dbReference>
<keyword evidence="2" id="KW-1185">Reference proteome</keyword>
<dbReference type="PIRSF" id="PIRSF004789">
    <property type="entry name" value="DR1281"/>
    <property type="match status" value="1"/>
</dbReference>
<dbReference type="PANTHER" id="PTHR36303:SF1">
    <property type="entry name" value="2',3'-CYCLIC-NUCLEOTIDE 2'-PHOSPHODIESTERASE"/>
    <property type="match status" value="1"/>
</dbReference>
<gene>
    <name evidence="1" type="ORF">KI810_12455</name>
</gene>
<accession>A0ABS5SES4</accession>
<dbReference type="RefSeq" id="WP_214175872.1">
    <property type="nucleotide sequence ID" value="NZ_JAHCVK010000005.1"/>
</dbReference>
<dbReference type="EMBL" id="JAHCVK010000005">
    <property type="protein sequence ID" value="MBT0653873.1"/>
    <property type="molecule type" value="Genomic_DNA"/>
</dbReference>
<dbReference type="InterPro" id="IPR005235">
    <property type="entry name" value="YmdB-like"/>
</dbReference>
<dbReference type="Proteomes" id="UP000756860">
    <property type="component" value="Unassembled WGS sequence"/>
</dbReference>
<dbReference type="Gene3D" id="3.60.21.10">
    <property type="match status" value="1"/>
</dbReference>
<name>A0ABS5SES4_9BACT</name>
<dbReference type="CDD" id="cd07382">
    <property type="entry name" value="MPP_DR1281"/>
    <property type="match status" value="1"/>
</dbReference>
<dbReference type="Pfam" id="PF13277">
    <property type="entry name" value="YmdB"/>
    <property type="match status" value="1"/>
</dbReference>
<comment type="caution">
    <text evidence="1">The sequence shown here is derived from an EMBL/GenBank/DDBJ whole genome shotgun (WGS) entry which is preliminary data.</text>
</comment>
<proteinExistence type="predicted"/>
<reference evidence="1 2" key="1">
    <citation type="submission" date="2021-05" db="EMBL/GenBank/DDBJ databases">
        <title>The draft genome of Geobacter luticola JCM 17780.</title>
        <authorList>
            <person name="Xu Z."/>
            <person name="Masuda Y."/>
            <person name="Itoh H."/>
            <person name="Senoo K."/>
        </authorList>
    </citation>
    <scope>NUCLEOTIDE SEQUENCE [LARGE SCALE GENOMIC DNA]</scope>
    <source>
        <strain evidence="1 2">JCM 17780</strain>
    </source>
</reference>
<organism evidence="1 2">
    <name type="scientific">Geomobilimonas luticola</name>
    <dbReference type="NCBI Taxonomy" id="1114878"/>
    <lineage>
        <taxon>Bacteria</taxon>
        <taxon>Pseudomonadati</taxon>
        <taxon>Thermodesulfobacteriota</taxon>
        <taxon>Desulfuromonadia</taxon>
        <taxon>Geobacterales</taxon>
        <taxon>Geobacteraceae</taxon>
        <taxon>Geomobilimonas</taxon>
    </lineage>
</organism>
<dbReference type="NCBIfam" id="TIGR00282">
    <property type="entry name" value="TIGR00282 family metallophosphoesterase"/>
    <property type="match status" value="1"/>
</dbReference>
<evidence type="ECO:0000313" key="1">
    <source>
        <dbReference type="EMBL" id="MBT0653873.1"/>
    </source>
</evidence>
<dbReference type="InterPro" id="IPR029052">
    <property type="entry name" value="Metallo-depent_PP-like"/>
</dbReference>
<evidence type="ECO:0000313" key="2">
    <source>
        <dbReference type="Proteomes" id="UP000756860"/>
    </source>
</evidence>
<sequence length="262" mass="28585">MPVNILFIGDVIGKPGRQAVSRELHRLVDRYRLDLVIANGENAAGGFGITEETAKDLFKSGIHFLTSGNHIWDKKDALEFIAREERLIRPANYPPGTAGRGSAVVKTPGGAKVGVLNLEGRVFMNNLDCPFRTADREVARLREETSIIFVDFHAEATSEKASLGWYLDGRVSAVVGTHTHVQTADERILPGGTAYLTDAGMTGAFDSVIGVRKDEPIEKFLTQVPVKFEIAKNNLRLNGVVVTVDEDTGRALGVERVNLECT</sequence>
<dbReference type="PANTHER" id="PTHR36303">
    <property type="entry name" value="2',3'-CYCLIC-NUCLEOTIDE 2'-PHOSPHODIESTERASE"/>
    <property type="match status" value="1"/>
</dbReference>